<dbReference type="Pfam" id="PF00248">
    <property type="entry name" value="Aldo_ket_red"/>
    <property type="match status" value="1"/>
</dbReference>
<dbReference type="InterPro" id="IPR023210">
    <property type="entry name" value="NADP_OxRdtase_dom"/>
</dbReference>
<reference evidence="2 3" key="1">
    <citation type="submission" date="2018-06" db="EMBL/GenBank/DDBJ databases">
        <title>Sphaerisporangium craniellae sp. nov., isolated from a marine sponge in the South China Sea.</title>
        <authorList>
            <person name="Li L."/>
        </authorList>
    </citation>
    <scope>NUCLEOTIDE SEQUENCE [LARGE SCALE GENOMIC DNA]</scope>
    <source>
        <strain evidence="2 3">CCTCC AA 208026</strain>
    </source>
</reference>
<dbReference type="Proteomes" id="UP000253094">
    <property type="component" value="Unassembled WGS sequence"/>
</dbReference>
<gene>
    <name evidence="2" type="ORF">DQ384_38680</name>
</gene>
<dbReference type="EMBL" id="QOIL01000035">
    <property type="protein sequence ID" value="RCG19057.1"/>
    <property type="molecule type" value="Genomic_DNA"/>
</dbReference>
<organism evidence="2 3">
    <name type="scientific">Sphaerisporangium album</name>
    <dbReference type="NCBI Taxonomy" id="509200"/>
    <lineage>
        <taxon>Bacteria</taxon>
        <taxon>Bacillati</taxon>
        <taxon>Actinomycetota</taxon>
        <taxon>Actinomycetes</taxon>
        <taxon>Streptosporangiales</taxon>
        <taxon>Streptosporangiaceae</taxon>
        <taxon>Sphaerisporangium</taxon>
    </lineage>
</organism>
<name>A0A367ENS1_9ACTN</name>
<dbReference type="InterPro" id="IPR036812">
    <property type="entry name" value="NAD(P)_OxRdtase_dom_sf"/>
</dbReference>
<protein>
    <recommendedName>
        <fullName evidence="1">NADP-dependent oxidoreductase domain-containing protein</fullName>
    </recommendedName>
</protein>
<sequence>MMLRCGYWSLVARGSLAALSWWRRHGVDGRSPSSTVASAGCLRPGFDVFAGTDRLDVYFLHHSNFGDGDRWLGPAVEAMRGFQGEGLIGAIGMRGPHRFALDRLAVAPGQRGDKTARFRAVFEAVDPDVLAVRDNLLSPAASSQGIFAFAEQHNVGVLINKPLAQGLLTGTYDPAGMPAFGEGGSPAA</sequence>
<dbReference type="OrthoDB" id="9768793at2"/>
<dbReference type="AlphaFoldDB" id="A0A367ENS1"/>
<feature type="domain" description="NADP-dependent oxidoreductase" evidence="1">
    <location>
        <begin position="51"/>
        <end position="174"/>
    </location>
</feature>
<keyword evidence="3" id="KW-1185">Reference proteome</keyword>
<dbReference type="Gene3D" id="3.20.20.100">
    <property type="entry name" value="NADP-dependent oxidoreductase domain"/>
    <property type="match status" value="1"/>
</dbReference>
<comment type="caution">
    <text evidence="2">The sequence shown here is derived from an EMBL/GenBank/DDBJ whole genome shotgun (WGS) entry which is preliminary data.</text>
</comment>
<evidence type="ECO:0000259" key="1">
    <source>
        <dbReference type="Pfam" id="PF00248"/>
    </source>
</evidence>
<evidence type="ECO:0000313" key="2">
    <source>
        <dbReference type="EMBL" id="RCG19057.1"/>
    </source>
</evidence>
<evidence type="ECO:0000313" key="3">
    <source>
        <dbReference type="Proteomes" id="UP000253094"/>
    </source>
</evidence>
<accession>A0A367ENS1</accession>
<dbReference type="SUPFAM" id="SSF51430">
    <property type="entry name" value="NAD(P)-linked oxidoreductase"/>
    <property type="match status" value="1"/>
</dbReference>
<proteinExistence type="predicted"/>